<dbReference type="EMBL" id="AMQS01000013">
    <property type="protein sequence ID" value="EKF51524.1"/>
    <property type="molecule type" value="Genomic_DNA"/>
</dbReference>
<sequence length="84" mass="9200">MSVSTSATTYEGYGQTGFYGEYQPAKDTIKSLPPEELVASGMLESEKIPDAGDSSFLTYLLLALLPLLLGGILIKHLKQEKYRN</sequence>
<reference evidence="2 3" key="1">
    <citation type="journal article" date="2012" name="J. Bacteriol.">
        <title>Genome Sequence of the Bacteriocin-Producing Strain Lactococcus garvieae DCC43.</title>
        <authorList>
            <person name="Gabrielsen C."/>
            <person name="Brede D.A."/>
            <person name="Hernandez P.E."/>
            <person name="Nes I.F."/>
            <person name="Diep D.B."/>
        </authorList>
    </citation>
    <scope>NUCLEOTIDE SEQUENCE [LARGE SCALE GENOMIC DNA]</scope>
    <source>
        <strain evidence="2 3">DCC43</strain>
    </source>
</reference>
<dbReference type="Proteomes" id="UP000006787">
    <property type="component" value="Unassembled WGS sequence"/>
</dbReference>
<dbReference type="PATRIC" id="fig|1231377.3.peg.1109"/>
<protein>
    <submittedName>
        <fullName evidence="2">Uncharacterized protein</fullName>
    </submittedName>
</protein>
<name>K2PMQ3_9LACT</name>
<feature type="transmembrane region" description="Helical" evidence="1">
    <location>
        <begin position="56"/>
        <end position="74"/>
    </location>
</feature>
<evidence type="ECO:0000313" key="3">
    <source>
        <dbReference type="Proteomes" id="UP000006787"/>
    </source>
</evidence>
<evidence type="ECO:0000256" key="1">
    <source>
        <dbReference type="SAM" id="Phobius"/>
    </source>
</evidence>
<accession>K2PMQ3</accession>
<keyword evidence="1" id="KW-0812">Transmembrane</keyword>
<gene>
    <name evidence="2" type="ORF">C426_1111</name>
</gene>
<comment type="caution">
    <text evidence="2">The sequence shown here is derived from an EMBL/GenBank/DDBJ whole genome shotgun (WGS) entry which is preliminary data.</text>
</comment>
<dbReference type="AlphaFoldDB" id="K2PMQ3"/>
<evidence type="ECO:0000313" key="2">
    <source>
        <dbReference type="EMBL" id="EKF51524.1"/>
    </source>
</evidence>
<keyword evidence="1" id="KW-0472">Membrane</keyword>
<proteinExistence type="predicted"/>
<organism evidence="2 3">
    <name type="scientific">Lactococcus garvieae DCC43</name>
    <dbReference type="NCBI Taxonomy" id="1231377"/>
    <lineage>
        <taxon>Bacteria</taxon>
        <taxon>Bacillati</taxon>
        <taxon>Bacillota</taxon>
        <taxon>Bacilli</taxon>
        <taxon>Lactobacillales</taxon>
        <taxon>Streptococcaceae</taxon>
        <taxon>Lactococcus</taxon>
    </lineage>
</organism>
<keyword evidence="1" id="KW-1133">Transmembrane helix</keyword>